<evidence type="ECO:0000259" key="7">
    <source>
        <dbReference type="PROSITE" id="PS50966"/>
    </source>
</evidence>
<dbReference type="PANTHER" id="PTHR31973">
    <property type="entry name" value="POLYPROTEIN, PUTATIVE-RELATED"/>
    <property type="match status" value="1"/>
</dbReference>
<evidence type="ECO:0000256" key="4">
    <source>
        <dbReference type="PROSITE-ProRule" id="PRU00047"/>
    </source>
</evidence>
<dbReference type="PANTHER" id="PTHR31973:SF195">
    <property type="entry name" value="MUDR FAMILY TRANSPOSASE"/>
    <property type="match status" value="1"/>
</dbReference>
<dbReference type="InterPro" id="IPR036875">
    <property type="entry name" value="Znf_CCHC_sf"/>
</dbReference>
<gene>
    <name evidence="8" type="ORF">LWI29_033115</name>
</gene>
<evidence type="ECO:0000256" key="5">
    <source>
        <dbReference type="SAM" id="MobiDB-lite"/>
    </source>
</evidence>
<evidence type="ECO:0000313" key="9">
    <source>
        <dbReference type="Proteomes" id="UP001168877"/>
    </source>
</evidence>
<feature type="compositionally biased region" description="Polar residues" evidence="5">
    <location>
        <begin position="234"/>
        <end position="260"/>
    </location>
</feature>
<comment type="caution">
    <text evidence="8">The sequence shown here is derived from an EMBL/GenBank/DDBJ whole genome shotgun (WGS) entry which is preliminary data.</text>
</comment>
<evidence type="ECO:0008006" key="10">
    <source>
        <dbReference type="Google" id="ProtNLM"/>
    </source>
</evidence>
<dbReference type="SUPFAM" id="SSF57756">
    <property type="entry name" value="Retrovirus zinc finger-like domains"/>
    <property type="match status" value="1"/>
</dbReference>
<keyword evidence="9" id="KW-1185">Reference proteome</keyword>
<dbReference type="PROSITE" id="PS50158">
    <property type="entry name" value="ZF_CCHC"/>
    <property type="match status" value="1"/>
</dbReference>
<keyword evidence="2 4" id="KW-0863">Zinc-finger</keyword>
<feature type="compositionally biased region" description="Low complexity" evidence="5">
    <location>
        <begin position="220"/>
        <end position="229"/>
    </location>
</feature>
<dbReference type="Pfam" id="PF04434">
    <property type="entry name" value="SWIM"/>
    <property type="match status" value="1"/>
</dbReference>
<feature type="domain" description="SWIM-type" evidence="7">
    <location>
        <begin position="721"/>
        <end position="762"/>
    </location>
</feature>
<dbReference type="SMART" id="SM00343">
    <property type="entry name" value="ZnF_C2HC"/>
    <property type="match status" value="2"/>
</dbReference>
<feature type="region of interest" description="Disordered" evidence="5">
    <location>
        <begin position="163"/>
        <end position="263"/>
    </location>
</feature>
<evidence type="ECO:0000256" key="2">
    <source>
        <dbReference type="ARBA" id="ARBA00022771"/>
    </source>
</evidence>
<keyword evidence="3" id="KW-0862">Zinc</keyword>
<name>A0AA39REE7_ACESA</name>
<reference evidence="8" key="2">
    <citation type="submission" date="2023-06" db="EMBL/GenBank/DDBJ databases">
        <authorList>
            <person name="Swenson N.G."/>
            <person name="Wegrzyn J.L."/>
            <person name="Mcevoy S.L."/>
        </authorList>
    </citation>
    <scope>NUCLEOTIDE SEQUENCE</scope>
    <source>
        <strain evidence="8">NS2018</strain>
        <tissue evidence="8">Leaf</tissue>
    </source>
</reference>
<dbReference type="PROSITE" id="PS50966">
    <property type="entry name" value="ZF_SWIM"/>
    <property type="match status" value="1"/>
</dbReference>
<evidence type="ECO:0000259" key="6">
    <source>
        <dbReference type="PROSITE" id="PS50158"/>
    </source>
</evidence>
<dbReference type="InterPro" id="IPR004332">
    <property type="entry name" value="Transposase_MuDR"/>
</dbReference>
<feature type="compositionally biased region" description="Polar residues" evidence="5">
    <location>
        <begin position="845"/>
        <end position="855"/>
    </location>
</feature>
<sequence>MWRVDDVGRITGRHVNYFYRATSMDRVYRSMDTMDGFIVHCDRHWIDDEVMGPISFACHDEKYSKLFETICHRIGVSNDRFRISLSSELLTPKGSCTLSIMSDSDVSCLLSHNRSLSLWTEIKVEVVERSIPAKATENVFQTVIKSRNTTIQSCIPSGCKTSGHSESPISTPLFPSVSGSNQPFGPVPSLGFTSTEKDQGTPALTTKHADAEVKVDDYDSSSSESSSDESSSERQPSTDCREVQTNGAPKSSTPSTTTRWTIPGSELYSIQPIRSKELFQDNGDFSEIYKGQIFKDKKTLKGALGFNALQKRFDYRVRRSNHTRFVAICKKRDCQWVFRAGKSRNGTYWNVKSVDSKHTCGDNGNYNVDFHRVSSHVIRQLFARKFVDPGRNLRPKDIQADMKDKHGINLTYNKAYRSKDRALHSVFGDPWESFKTLPAYFHMLEKCNPGTKTKIATDRQNRFKYGFMALGACIEGFNTVIRPVIAVDATHLKSKTKGVLLVAVCKDGNEMIYPLAFGFANSECSKSWTWFLKQLHDVILHPELVLIVSDRHTGISNGMRAIFPNSAHVLCAYHFANNLKQHCRKRGDVIYHYYRAAYAYRVEKFDRVMAELKSIHPKVYDELVEVGIQKFSRVHSPRKRYHMMTTNIAESMNSCLLAIRKLPITSIAEFIRDLLQRWFHDRRSNARETPTFLTNDADQHIKDRVLASQRCEIHPIDYDRFKVQDQWSEAIVDLEQRSCSCREWDLDELPCIHAMAVATLKGKPINSLCSDFFTTGWLKQAYAMVVNPVPNPEEWDIADDVRNRVVLPWKKKRLTGRPKKNRMPSVGEKRKQQSCGNCGQKGHNQKSCTNPSCSTGKPAKKARGCSVCKKEGHNKLTCPDRDKAPDPSLAPHLSSDDTDTDDEEVDS</sequence>
<dbReference type="EMBL" id="JAUESC010000388">
    <property type="protein sequence ID" value="KAK0572536.1"/>
    <property type="molecule type" value="Genomic_DNA"/>
</dbReference>
<evidence type="ECO:0000256" key="3">
    <source>
        <dbReference type="ARBA" id="ARBA00022833"/>
    </source>
</evidence>
<feature type="compositionally biased region" description="Basic and acidic residues" evidence="5">
    <location>
        <begin position="868"/>
        <end position="885"/>
    </location>
</feature>
<dbReference type="InterPro" id="IPR007527">
    <property type="entry name" value="Znf_SWIM"/>
</dbReference>
<dbReference type="InterPro" id="IPR006564">
    <property type="entry name" value="Znf_PMZ"/>
</dbReference>
<dbReference type="InterPro" id="IPR001878">
    <property type="entry name" value="Znf_CCHC"/>
</dbReference>
<protein>
    <recommendedName>
        <fullName evidence="10">SWIM-type domain-containing protein</fullName>
    </recommendedName>
</protein>
<dbReference type="InterPro" id="IPR018289">
    <property type="entry name" value="MULE_transposase_dom"/>
</dbReference>
<dbReference type="GO" id="GO:0008270">
    <property type="term" value="F:zinc ion binding"/>
    <property type="evidence" value="ECO:0007669"/>
    <property type="project" value="UniProtKB-KW"/>
</dbReference>
<feature type="compositionally biased region" description="Acidic residues" evidence="5">
    <location>
        <begin position="896"/>
        <end position="907"/>
    </location>
</feature>
<dbReference type="Proteomes" id="UP001168877">
    <property type="component" value="Unassembled WGS sequence"/>
</dbReference>
<feature type="domain" description="CCHC-type" evidence="6">
    <location>
        <begin position="835"/>
        <end position="850"/>
    </location>
</feature>
<dbReference type="Pfam" id="PF10551">
    <property type="entry name" value="MULE"/>
    <property type="match status" value="1"/>
</dbReference>
<feature type="compositionally biased region" description="Basic and acidic residues" evidence="5">
    <location>
        <begin position="207"/>
        <end position="217"/>
    </location>
</feature>
<dbReference type="SMART" id="SM00575">
    <property type="entry name" value="ZnF_PMZ"/>
    <property type="match status" value="1"/>
</dbReference>
<reference evidence="8" key="1">
    <citation type="journal article" date="2022" name="Plant J.">
        <title>Strategies of tolerance reflected in two North American maple genomes.</title>
        <authorList>
            <person name="McEvoy S.L."/>
            <person name="Sezen U.U."/>
            <person name="Trouern-Trend A."/>
            <person name="McMahon S.M."/>
            <person name="Schaberg P.G."/>
            <person name="Yang J."/>
            <person name="Wegrzyn J.L."/>
            <person name="Swenson N.G."/>
        </authorList>
    </citation>
    <scope>NUCLEOTIDE SEQUENCE</scope>
    <source>
        <strain evidence="8">NS2018</strain>
    </source>
</reference>
<dbReference type="Gene3D" id="4.10.60.10">
    <property type="entry name" value="Zinc finger, CCHC-type"/>
    <property type="match status" value="1"/>
</dbReference>
<organism evidence="8 9">
    <name type="scientific">Acer saccharum</name>
    <name type="common">Sugar maple</name>
    <dbReference type="NCBI Taxonomy" id="4024"/>
    <lineage>
        <taxon>Eukaryota</taxon>
        <taxon>Viridiplantae</taxon>
        <taxon>Streptophyta</taxon>
        <taxon>Embryophyta</taxon>
        <taxon>Tracheophyta</taxon>
        <taxon>Spermatophyta</taxon>
        <taxon>Magnoliopsida</taxon>
        <taxon>eudicotyledons</taxon>
        <taxon>Gunneridae</taxon>
        <taxon>Pentapetalae</taxon>
        <taxon>rosids</taxon>
        <taxon>malvids</taxon>
        <taxon>Sapindales</taxon>
        <taxon>Sapindaceae</taxon>
        <taxon>Hippocastanoideae</taxon>
        <taxon>Acereae</taxon>
        <taxon>Acer</taxon>
    </lineage>
</organism>
<feature type="compositionally biased region" description="Basic residues" evidence="5">
    <location>
        <begin position="812"/>
        <end position="822"/>
    </location>
</feature>
<dbReference type="AlphaFoldDB" id="A0AA39REE7"/>
<dbReference type="GO" id="GO:0003676">
    <property type="term" value="F:nucleic acid binding"/>
    <property type="evidence" value="ECO:0007669"/>
    <property type="project" value="InterPro"/>
</dbReference>
<dbReference type="Pfam" id="PF03108">
    <property type="entry name" value="DBD_Tnp_Mut"/>
    <property type="match status" value="1"/>
</dbReference>
<evidence type="ECO:0000313" key="8">
    <source>
        <dbReference type="EMBL" id="KAK0572536.1"/>
    </source>
</evidence>
<keyword evidence="1" id="KW-0479">Metal-binding</keyword>
<evidence type="ECO:0000256" key="1">
    <source>
        <dbReference type="ARBA" id="ARBA00022723"/>
    </source>
</evidence>
<proteinExistence type="predicted"/>
<feature type="region of interest" description="Disordered" evidence="5">
    <location>
        <begin position="812"/>
        <end position="907"/>
    </location>
</feature>
<accession>A0AA39REE7</accession>